<dbReference type="EMBL" id="LVCJ01000021">
    <property type="protein sequence ID" value="OAL36550.1"/>
    <property type="molecule type" value="Genomic_DNA"/>
</dbReference>
<evidence type="ECO:0000256" key="5">
    <source>
        <dbReference type="ARBA" id="ARBA00022840"/>
    </source>
</evidence>
<evidence type="ECO:0000256" key="2">
    <source>
        <dbReference type="ARBA" id="ARBA00006432"/>
    </source>
</evidence>
<protein>
    <recommendedName>
        <fullName evidence="10">AMP-dependent synthetase/ligase domain-containing protein</fullName>
    </recommendedName>
</protein>
<accession>A0A178D2Y7</accession>
<dbReference type="InterPro" id="IPR025110">
    <property type="entry name" value="AMP-bd_C"/>
</dbReference>
<evidence type="ECO:0000256" key="3">
    <source>
        <dbReference type="ARBA" id="ARBA00022598"/>
    </source>
</evidence>
<dbReference type="InterPro" id="IPR042099">
    <property type="entry name" value="ANL_N_sf"/>
</dbReference>
<evidence type="ECO:0000259" key="6">
    <source>
        <dbReference type="Pfam" id="PF00501"/>
    </source>
</evidence>
<reference evidence="8 9" key="1">
    <citation type="submission" date="2016-03" db="EMBL/GenBank/DDBJ databases">
        <title>The draft genome sequence of Fonsecaea nubica causative agent of cutaneous subcutaneous infection in human host.</title>
        <authorList>
            <person name="Costa F."/>
            <person name="Sybren D.H."/>
            <person name="Raittz R.T."/>
            <person name="Weiss V.A."/>
            <person name="Leao A.C."/>
            <person name="Gomes R."/>
            <person name="De Souza E.M."/>
            <person name="Pedrosa F.O."/>
            <person name="Steffens M.B."/>
            <person name="Bombassaro A."/>
            <person name="Tadra-Sfeir M.Z."/>
            <person name="Moreno L.F."/>
            <person name="Najafzadeh M.J."/>
            <person name="Felipe M.S."/>
            <person name="Teixeira M."/>
            <person name="Sun J."/>
            <person name="Xi L."/>
            <person name="Castro M.A."/>
            <person name="Vicente V.A."/>
        </authorList>
    </citation>
    <scope>NUCLEOTIDE SEQUENCE [LARGE SCALE GENOMIC DNA]</scope>
    <source>
        <strain evidence="8 9">CBS 269.64</strain>
    </source>
</reference>
<comment type="similarity">
    <text evidence="2">Belongs to the ATP-dependent AMP-binding enzyme family.</text>
</comment>
<dbReference type="Pfam" id="PF13193">
    <property type="entry name" value="AMP-binding_C"/>
    <property type="match status" value="1"/>
</dbReference>
<evidence type="ECO:0000256" key="4">
    <source>
        <dbReference type="ARBA" id="ARBA00022741"/>
    </source>
</evidence>
<evidence type="ECO:0000256" key="1">
    <source>
        <dbReference type="ARBA" id="ARBA00005179"/>
    </source>
</evidence>
<keyword evidence="3" id="KW-0436">Ligase</keyword>
<sequence>MSLSQQHPTEAVDPVWTGPKSIQIPPTDILTFVFANLSQYDNSCPIFIDANDPSNRISAQQALRTVLQLIHSLRALGLKEGECVCLHAFNNIWYPLIWLATIGSGARVVGSNPKYTKDELIHLLGLTKPKVIFAQVDCIEPMVEAVTHCETNSQIFVIESHDTSYQVRRRDYASWRTLLREPAADWYVRAADGKPDQEDIAVYAMTSGTTGLPKAAMISHRYIVALTATLEATFRHRPYRPSQLICLPVFHAFASPLALVLPLRLGLPTFFLPKWSLSEYLQALQRFTITDTPVSPPIIGALTRLPASDVPLLQSLRYVICAGAALPASVQNKLYDVLDPEAVIAQCWGTTEAGWHSLGSSKQRDFSGSVGRLLPNAQMKLVGAEGNLIFREGEAGEAFIKAPTLFSGYLGNPEADRDSFDPEGFYRTGDLLSVEGGLLHYSDRIKETLKVKGWQVSPSEIESVLVQHPQIADVAIAGDIRTNDLGLWDTFPMAYVVRSSGDSRPSLTEQDVKDFVASRLISYKHITGDVIFVKQIPRSPSGKILRRNLPQAERELLNEDVAPVAQEEEEEEVVVVVVEVDRH</sequence>
<dbReference type="SUPFAM" id="SSF56801">
    <property type="entry name" value="Acetyl-CoA synthetase-like"/>
    <property type="match status" value="1"/>
</dbReference>
<proteinExistence type="inferred from homology"/>
<comment type="pathway">
    <text evidence="1">Secondary metabolite biosynthesis.</text>
</comment>
<evidence type="ECO:0000313" key="8">
    <source>
        <dbReference type="EMBL" id="OAL36550.1"/>
    </source>
</evidence>
<dbReference type="RefSeq" id="XP_022501562.1">
    <property type="nucleotide sequence ID" value="XM_022642465.1"/>
</dbReference>
<keyword evidence="9" id="KW-1185">Reference proteome</keyword>
<name>A0A178D2Y7_9EURO</name>
<comment type="caution">
    <text evidence="8">The sequence shown here is derived from an EMBL/GenBank/DDBJ whole genome shotgun (WGS) entry which is preliminary data.</text>
</comment>
<dbReference type="Gene3D" id="3.30.300.30">
    <property type="match status" value="1"/>
</dbReference>
<dbReference type="GO" id="GO:0005524">
    <property type="term" value="F:ATP binding"/>
    <property type="evidence" value="ECO:0007669"/>
    <property type="project" value="UniProtKB-KW"/>
</dbReference>
<dbReference type="AlphaFoldDB" id="A0A178D2Y7"/>
<dbReference type="PANTHER" id="PTHR24096">
    <property type="entry name" value="LONG-CHAIN-FATTY-ACID--COA LIGASE"/>
    <property type="match status" value="1"/>
</dbReference>
<gene>
    <name evidence="8" type="ORF">AYO20_04166</name>
</gene>
<dbReference type="Proteomes" id="UP000185904">
    <property type="component" value="Unassembled WGS sequence"/>
</dbReference>
<dbReference type="InterPro" id="IPR045851">
    <property type="entry name" value="AMP-bd_C_sf"/>
</dbReference>
<dbReference type="Gene3D" id="3.40.50.12780">
    <property type="entry name" value="N-terminal domain of ligase-like"/>
    <property type="match status" value="1"/>
</dbReference>
<organism evidence="8 9">
    <name type="scientific">Fonsecaea nubica</name>
    <dbReference type="NCBI Taxonomy" id="856822"/>
    <lineage>
        <taxon>Eukaryota</taxon>
        <taxon>Fungi</taxon>
        <taxon>Dikarya</taxon>
        <taxon>Ascomycota</taxon>
        <taxon>Pezizomycotina</taxon>
        <taxon>Eurotiomycetes</taxon>
        <taxon>Chaetothyriomycetidae</taxon>
        <taxon>Chaetothyriales</taxon>
        <taxon>Herpotrichiellaceae</taxon>
        <taxon>Fonsecaea</taxon>
    </lineage>
</organism>
<dbReference type="InterPro" id="IPR000873">
    <property type="entry name" value="AMP-dep_synth/lig_dom"/>
</dbReference>
<feature type="domain" description="AMP-dependent synthetase/ligase" evidence="6">
    <location>
        <begin position="48"/>
        <end position="410"/>
    </location>
</feature>
<keyword evidence="4" id="KW-0547">Nucleotide-binding</keyword>
<dbReference type="InterPro" id="IPR020845">
    <property type="entry name" value="AMP-binding_CS"/>
</dbReference>
<dbReference type="GO" id="GO:0019748">
    <property type="term" value="P:secondary metabolic process"/>
    <property type="evidence" value="ECO:0007669"/>
    <property type="project" value="TreeGrafter"/>
</dbReference>
<feature type="domain" description="AMP-binding enzyme C-terminal" evidence="7">
    <location>
        <begin position="460"/>
        <end position="543"/>
    </location>
</feature>
<evidence type="ECO:0000259" key="7">
    <source>
        <dbReference type="Pfam" id="PF13193"/>
    </source>
</evidence>
<dbReference type="PROSITE" id="PS00455">
    <property type="entry name" value="AMP_BINDING"/>
    <property type="match status" value="1"/>
</dbReference>
<dbReference type="GeneID" id="34587587"/>
<dbReference type="Pfam" id="PF00501">
    <property type="entry name" value="AMP-binding"/>
    <property type="match status" value="1"/>
</dbReference>
<evidence type="ECO:0000313" key="9">
    <source>
        <dbReference type="Proteomes" id="UP000185904"/>
    </source>
</evidence>
<keyword evidence="5" id="KW-0067">ATP-binding</keyword>
<dbReference type="GO" id="GO:0016405">
    <property type="term" value="F:CoA-ligase activity"/>
    <property type="evidence" value="ECO:0007669"/>
    <property type="project" value="TreeGrafter"/>
</dbReference>
<dbReference type="OrthoDB" id="6509636at2759"/>
<dbReference type="PANTHER" id="PTHR24096:SF317">
    <property type="entry name" value="ADENYLATE-FORMING ENZYME AFEA"/>
    <property type="match status" value="1"/>
</dbReference>
<evidence type="ECO:0008006" key="10">
    <source>
        <dbReference type="Google" id="ProtNLM"/>
    </source>
</evidence>